<evidence type="ECO:0000313" key="3">
    <source>
        <dbReference type="Proteomes" id="UP000838763"/>
    </source>
</evidence>
<name>A0A9P1H6L2_9PEZI</name>
<evidence type="ECO:0000313" key="2">
    <source>
        <dbReference type="EMBL" id="CAI4216900.1"/>
    </source>
</evidence>
<comment type="caution">
    <text evidence="2">The sequence shown here is derived from an EMBL/GenBank/DDBJ whole genome shotgun (WGS) entry which is preliminary data.</text>
</comment>
<feature type="region of interest" description="Disordered" evidence="1">
    <location>
        <begin position="255"/>
        <end position="277"/>
    </location>
</feature>
<dbReference type="Proteomes" id="UP000838763">
    <property type="component" value="Unassembled WGS sequence"/>
</dbReference>
<evidence type="ECO:0000256" key="1">
    <source>
        <dbReference type="SAM" id="MobiDB-lite"/>
    </source>
</evidence>
<dbReference type="EMBL" id="CALLCH030000015">
    <property type="protein sequence ID" value="CAI4216900.1"/>
    <property type="molecule type" value="Genomic_DNA"/>
</dbReference>
<dbReference type="OrthoDB" id="3926760at2759"/>
<feature type="region of interest" description="Disordered" evidence="1">
    <location>
        <begin position="107"/>
        <end position="126"/>
    </location>
</feature>
<protein>
    <submittedName>
        <fullName evidence="2">Uncharacterized protein</fullName>
    </submittedName>
</protein>
<sequence>MSPPALAVGAGVAAVTVAVAAAIAIYENEDVRRYADQIRRRLAIALHNLGNELDPGQTHDLEPLFNRPEDAEGFLMSSRGGLEPGVDADDESKKRQREELMYWNALRESQMSEKPQPSGEKPRSRAVSFDDFLKPDASGEDGTLVCHHRRPRPGCSPPLFLAAITTGIATGVATGVAGAAAVGIASGTLVDPEASALIDFGSESSASTISGTLEHSEERPRSPVLNEAANDAVDPRFGDRASLLFDDISAWAQATDPANRPSSPMSSSGSFSHAGFSDGQLTPTTLYPVHQNFSDAASQQFEVRSVSEGMFTPASWSEVGSTISEDDIPVPVHQ</sequence>
<keyword evidence="3" id="KW-1185">Reference proteome</keyword>
<proteinExistence type="predicted"/>
<feature type="compositionally biased region" description="Low complexity" evidence="1">
    <location>
        <begin position="261"/>
        <end position="277"/>
    </location>
</feature>
<reference evidence="2" key="1">
    <citation type="submission" date="2022-11" db="EMBL/GenBank/DDBJ databases">
        <authorList>
            <person name="Scott C."/>
            <person name="Bruce N."/>
        </authorList>
    </citation>
    <scope>NUCLEOTIDE SEQUENCE</scope>
</reference>
<gene>
    <name evidence="2" type="ORF">PPNO1_LOCUS6542</name>
</gene>
<organism evidence="2 3">
    <name type="scientific">Parascedosporium putredinis</name>
    <dbReference type="NCBI Taxonomy" id="1442378"/>
    <lineage>
        <taxon>Eukaryota</taxon>
        <taxon>Fungi</taxon>
        <taxon>Dikarya</taxon>
        <taxon>Ascomycota</taxon>
        <taxon>Pezizomycotina</taxon>
        <taxon>Sordariomycetes</taxon>
        <taxon>Hypocreomycetidae</taxon>
        <taxon>Microascales</taxon>
        <taxon>Microascaceae</taxon>
        <taxon>Parascedosporium</taxon>
    </lineage>
</organism>
<accession>A0A9P1H6L2</accession>
<dbReference type="AlphaFoldDB" id="A0A9P1H6L2"/>